<evidence type="ECO:0000313" key="4">
    <source>
        <dbReference type="Proteomes" id="UP000023152"/>
    </source>
</evidence>
<evidence type="ECO:0000256" key="2">
    <source>
        <dbReference type="SAM" id="Phobius"/>
    </source>
</evidence>
<keyword evidence="2" id="KW-1133">Transmembrane helix</keyword>
<dbReference type="Proteomes" id="UP000023152">
    <property type="component" value="Unassembled WGS sequence"/>
</dbReference>
<comment type="caution">
    <text evidence="3">The sequence shown here is derived from an EMBL/GenBank/DDBJ whole genome shotgun (WGS) entry which is preliminary data.</text>
</comment>
<feature type="compositionally biased region" description="Polar residues" evidence="1">
    <location>
        <begin position="438"/>
        <end position="453"/>
    </location>
</feature>
<feature type="region of interest" description="Disordered" evidence="1">
    <location>
        <begin position="1"/>
        <end position="60"/>
    </location>
</feature>
<reference evidence="3 4" key="1">
    <citation type="journal article" date="2013" name="Curr. Biol.">
        <title>The Genome of the Foraminiferan Reticulomyxa filosa.</title>
        <authorList>
            <person name="Glockner G."/>
            <person name="Hulsmann N."/>
            <person name="Schleicher M."/>
            <person name="Noegel A.A."/>
            <person name="Eichinger L."/>
            <person name="Gallinger C."/>
            <person name="Pawlowski J."/>
            <person name="Sierra R."/>
            <person name="Euteneuer U."/>
            <person name="Pillet L."/>
            <person name="Moustafa A."/>
            <person name="Platzer M."/>
            <person name="Groth M."/>
            <person name="Szafranski K."/>
            <person name="Schliwa M."/>
        </authorList>
    </citation>
    <scope>NUCLEOTIDE SEQUENCE [LARGE SCALE GENOMIC DNA]</scope>
</reference>
<sequence>MSTEHDPGYVPEAPKEHNTDIIENSDNKNEITTEVVSNVSTQSKEEKTETTEANINTSGDNVAPRMTNVEARNSSVEVQSRLQELAKSVSIGDLQLAMACFESDPKSKLQKKMVSFDIGDVKENGIDDANGNNNKNEKDSMQDKETQENKNESTGIEMESKYNEAGLSLPPSSSEQPKIVDTVPSSQLFNKFNESDRTISTFDPTFEQYEYAAKYVTKPVFNNVFMEKRSQEVEISEVMHEIRRLFCTLHYLQEVYNIFETLPDYLYHQARSLGKAGQLSPSFAVKNELEKEIRKTPTMYPWNDPKRREAIIHTSHIQFLYRKFVQLGSRENVLKQTFFLYQIFWSLKIFLAFFSLIKKKLLQGWTNMAPKECTNGTKCAYLNLLKKSSVTLLSLLDLCVLSYTRCKAYVHASLFLYIRNMHVLQKKKNAAATRSKYSHTNASSSIERTQPID</sequence>
<keyword evidence="2" id="KW-0812">Transmembrane</keyword>
<feature type="region of interest" description="Disordered" evidence="1">
    <location>
        <begin position="434"/>
        <end position="453"/>
    </location>
</feature>
<feature type="compositionally biased region" description="Basic and acidic residues" evidence="1">
    <location>
        <begin position="135"/>
        <end position="151"/>
    </location>
</feature>
<dbReference type="EMBL" id="ASPP01006412">
    <property type="protein sequence ID" value="ETO28882.1"/>
    <property type="molecule type" value="Genomic_DNA"/>
</dbReference>
<name>X6NUG1_RETFI</name>
<dbReference type="AlphaFoldDB" id="X6NUG1"/>
<keyword evidence="4" id="KW-1185">Reference proteome</keyword>
<proteinExistence type="predicted"/>
<keyword evidence="2" id="KW-0472">Membrane</keyword>
<gene>
    <name evidence="3" type="ORF">RFI_08246</name>
</gene>
<evidence type="ECO:0000313" key="3">
    <source>
        <dbReference type="EMBL" id="ETO28882.1"/>
    </source>
</evidence>
<feature type="transmembrane region" description="Helical" evidence="2">
    <location>
        <begin position="338"/>
        <end position="357"/>
    </location>
</feature>
<protein>
    <submittedName>
        <fullName evidence="3">Uncharacterized protein</fullName>
    </submittedName>
</protein>
<feature type="compositionally biased region" description="Basic and acidic residues" evidence="1">
    <location>
        <begin position="1"/>
        <end position="31"/>
    </location>
</feature>
<feature type="region of interest" description="Disordered" evidence="1">
    <location>
        <begin position="122"/>
        <end position="156"/>
    </location>
</feature>
<organism evidence="3 4">
    <name type="scientific">Reticulomyxa filosa</name>
    <dbReference type="NCBI Taxonomy" id="46433"/>
    <lineage>
        <taxon>Eukaryota</taxon>
        <taxon>Sar</taxon>
        <taxon>Rhizaria</taxon>
        <taxon>Retaria</taxon>
        <taxon>Foraminifera</taxon>
        <taxon>Monothalamids</taxon>
        <taxon>Reticulomyxidae</taxon>
        <taxon>Reticulomyxa</taxon>
    </lineage>
</organism>
<accession>X6NUG1</accession>
<evidence type="ECO:0000256" key="1">
    <source>
        <dbReference type="SAM" id="MobiDB-lite"/>
    </source>
</evidence>